<keyword evidence="8 10" id="KW-0472">Membrane</keyword>
<keyword evidence="9" id="KW-0739">Sodium transport</keyword>
<evidence type="ECO:0000256" key="9">
    <source>
        <dbReference type="ARBA" id="ARBA00023201"/>
    </source>
</evidence>
<keyword evidence="6" id="KW-0915">Sodium</keyword>
<feature type="transmembrane region" description="Helical" evidence="10">
    <location>
        <begin position="86"/>
        <end position="105"/>
    </location>
</feature>
<feature type="transmembrane region" description="Helical" evidence="10">
    <location>
        <begin position="350"/>
        <end position="372"/>
    </location>
</feature>
<keyword evidence="5 10" id="KW-1133">Transmembrane helix</keyword>
<dbReference type="GO" id="GO:0006814">
    <property type="term" value="P:sodium ion transport"/>
    <property type="evidence" value="ECO:0007669"/>
    <property type="project" value="UniProtKB-KW"/>
</dbReference>
<keyword evidence="4 10" id="KW-0812">Transmembrane</keyword>
<evidence type="ECO:0000313" key="13">
    <source>
        <dbReference type="Proteomes" id="UP001215461"/>
    </source>
</evidence>
<evidence type="ECO:0000256" key="3">
    <source>
        <dbReference type="ARBA" id="ARBA00022475"/>
    </source>
</evidence>
<evidence type="ECO:0000256" key="4">
    <source>
        <dbReference type="ARBA" id="ARBA00022692"/>
    </source>
</evidence>
<protein>
    <submittedName>
        <fullName evidence="12">Sodium:proton antiporter</fullName>
    </submittedName>
</protein>
<dbReference type="EMBL" id="JAANXN010000011">
    <property type="protein sequence ID" value="MDF8371609.1"/>
    <property type="molecule type" value="Genomic_DNA"/>
</dbReference>
<evidence type="ECO:0000256" key="1">
    <source>
        <dbReference type="ARBA" id="ARBA00004651"/>
    </source>
</evidence>
<dbReference type="PANTHER" id="PTHR10110">
    <property type="entry name" value="SODIUM/HYDROGEN EXCHANGER"/>
    <property type="match status" value="1"/>
</dbReference>
<sequence>MATFYALAYVCLTIIIANFLTQAFPKMPQALWQIIGGILLASLPVINKFVIMLDPEWFMMLVIAPLLFYEGQRTQAKLISKHFRSIIELAGVLAVLTVVVLMTFGHFAIGWALPFALALAAIVTPTDATALESVTNGLDMPKNIKRSLSLESLFNDATGLVILELAILWMNTGKFSFVHGFGQFLIVAIGGVVAGGVAGFIYIYLRQHLLKGEFDDTVAHVLIYFIAPIIVFGISEHVLGVSGIIAVVVMGVMSNIEQQQTQFMAPKLNHLTLQLTDIIAQLLNGLVFVLLGTSLVKVAKEYILQPVRTWLTLIGMGLALYIVMTVFRYLARRYSDHRSNDSNTKMDSFVFAIGGVHGAVTMSMAFSLPFTLSYGVAFTERNDLLLVASTVIILSLLVPVILLPKLLKRSAPSFEESAYVQVHTSMVNAAIAYVSDVEVSQNTKHEVMKQLQDQLGYSDLQINKSERKQAYRTLFEVADNAMAKATENSAVSDQALTLYNRMQSLQNGFGKIGKHRFKIWQGLIKRLFIHKSINNQKLRAYSHSQAVEEVINIMNAAMTDYIQQLPKETDNPRQLIALRNAYTQQQAMLQNQKSNSSDQQRILLESFQVELNYIQEQRASGESNPSLLKTLYDEVINAEAITLVNSVEE</sequence>
<evidence type="ECO:0000256" key="7">
    <source>
        <dbReference type="ARBA" id="ARBA00023065"/>
    </source>
</evidence>
<evidence type="ECO:0000313" key="12">
    <source>
        <dbReference type="EMBL" id="MDF8371609.1"/>
    </source>
</evidence>
<evidence type="ECO:0000256" key="5">
    <source>
        <dbReference type="ARBA" id="ARBA00022989"/>
    </source>
</evidence>
<dbReference type="GO" id="GO:0005886">
    <property type="term" value="C:plasma membrane"/>
    <property type="evidence" value="ECO:0007669"/>
    <property type="project" value="UniProtKB-SubCell"/>
</dbReference>
<reference evidence="12 13" key="1">
    <citation type="submission" date="2020-03" db="EMBL/GenBank/DDBJ databases">
        <title>Comparative genomics of Weissella paramesenteroides.</title>
        <authorList>
            <person name="Kant R."/>
            <person name="Takala T."/>
            <person name="Saris P."/>
        </authorList>
    </citation>
    <scope>NUCLEOTIDE SEQUENCE [LARGE SCALE GENOMIC DNA]</scope>
    <source>
        <strain evidence="12 13">SJ27-4</strain>
    </source>
</reference>
<keyword evidence="2" id="KW-0813">Transport</keyword>
<dbReference type="Gene3D" id="6.10.140.1330">
    <property type="match status" value="1"/>
</dbReference>
<gene>
    <name evidence="12" type="ORF">G9403_08170</name>
</gene>
<feature type="transmembrane region" description="Helical" evidence="10">
    <location>
        <begin position="217"/>
        <end position="234"/>
    </location>
</feature>
<keyword evidence="3" id="KW-1003">Cell membrane</keyword>
<feature type="transmembrane region" description="Helical" evidence="10">
    <location>
        <begin position="310"/>
        <end position="330"/>
    </location>
</feature>
<evidence type="ECO:0000259" key="11">
    <source>
        <dbReference type="Pfam" id="PF00999"/>
    </source>
</evidence>
<feature type="transmembrane region" description="Helical" evidence="10">
    <location>
        <begin position="152"/>
        <end position="172"/>
    </location>
</feature>
<dbReference type="Pfam" id="PF00999">
    <property type="entry name" value="Na_H_Exchanger"/>
    <property type="match status" value="1"/>
</dbReference>
<keyword evidence="7" id="KW-0406">Ion transport</keyword>
<dbReference type="InterPro" id="IPR006153">
    <property type="entry name" value="Cation/H_exchanger_TM"/>
</dbReference>
<dbReference type="Proteomes" id="UP001215461">
    <property type="component" value="Unassembled WGS sequence"/>
</dbReference>
<feature type="transmembrane region" description="Helical" evidence="10">
    <location>
        <begin position="31"/>
        <end position="51"/>
    </location>
</feature>
<evidence type="ECO:0000256" key="10">
    <source>
        <dbReference type="SAM" id="Phobius"/>
    </source>
</evidence>
<feature type="transmembrane region" description="Helical" evidence="10">
    <location>
        <begin position="6"/>
        <end position="24"/>
    </location>
</feature>
<accession>A0ABD4XJY9</accession>
<feature type="transmembrane region" description="Helical" evidence="10">
    <location>
        <begin position="384"/>
        <end position="403"/>
    </location>
</feature>
<dbReference type="RefSeq" id="WP_131474019.1">
    <property type="nucleotide sequence ID" value="NZ_CAXLJE010000010.1"/>
</dbReference>
<feature type="transmembrane region" description="Helical" evidence="10">
    <location>
        <begin position="111"/>
        <end position="131"/>
    </location>
</feature>
<evidence type="ECO:0000256" key="6">
    <source>
        <dbReference type="ARBA" id="ARBA00023053"/>
    </source>
</evidence>
<comment type="caution">
    <text evidence="12">The sequence shown here is derived from an EMBL/GenBank/DDBJ whole genome shotgun (WGS) entry which is preliminary data.</text>
</comment>
<organism evidence="12 13">
    <name type="scientific">Weissella paramesenteroides</name>
    <name type="common">Leuconostoc paramesenteroides</name>
    <dbReference type="NCBI Taxonomy" id="1249"/>
    <lineage>
        <taxon>Bacteria</taxon>
        <taxon>Bacillati</taxon>
        <taxon>Bacillota</taxon>
        <taxon>Bacilli</taxon>
        <taxon>Lactobacillales</taxon>
        <taxon>Lactobacillaceae</taxon>
        <taxon>Weissella</taxon>
    </lineage>
</organism>
<dbReference type="PANTHER" id="PTHR10110:SF86">
    <property type="entry name" value="SODIUM_HYDROGEN EXCHANGER 7"/>
    <property type="match status" value="1"/>
</dbReference>
<name>A0ABD4XJY9_WEIPA</name>
<evidence type="ECO:0000256" key="8">
    <source>
        <dbReference type="ARBA" id="ARBA00023136"/>
    </source>
</evidence>
<proteinExistence type="predicted"/>
<feature type="domain" description="Cation/H+ exchanger transmembrane" evidence="11">
    <location>
        <begin position="16"/>
        <end position="408"/>
    </location>
</feature>
<comment type="subcellular location">
    <subcellularLocation>
        <location evidence="1">Cell membrane</location>
        <topology evidence="1">Multi-pass membrane protein</topology>
    </subcellularLocation>
</comment>
<dbReference type="InterPro" id="IPR018422">
    <property type="entry name" value="Cation/H_exchanger_CPA1"/>
</dbReference>
<evidence type="ECO:0000256" key="2">
    <source>
        <dbReference type="ARBA" id="ARBA00022448"/>
    </source>
</evidence>
<feature type="transmembrane region" description="Helical" evidence="10">
    <location>
        <begin position="184"/>
        <end position="205"/>
    </location>
</feature>
<dbReference type="AlphaFoldDB" id="A0ABD4XJY9"/>
<feature type="transmembrane region" description="Helical" evidence="10">
    <location>
        <begin position="278"/>
        <end position="298"/>
    </location>
</feature>